<protein>
    <submittedName>
        <fullName evidence="1">Uncharacterized protein</fullName>
    </submittedName>
</protein>
<name>A0ABC8TAD8_9AQUA</name>
<reference evidence="1 2" key="1">
    <citation type="submission" date="2024-02" db="EMBL/GenBank/DDBJ databases">
        <authorList>
            <person name="Vignale AGUSTIN F."/>
            <person name="Sosa J E."/>
            <person name="Modenutti C."/>
        </authorList>
    </citation>
    <scope>NUCLEOTIDE SEQUENCE [LARGE SCALE GENOMIC DNA]</scope>
</reference>
<evidence type="ECO:0000313" key="2">
    <source>
        <dbReference type="Proteomes" id="UP001642360"/>
    </source>
</evidence>
<evidence type="ECO:0000313" key="1">
    <source>
        <dbReference type="EMBL" id="CAK9163978.1"/>
    </source>
</evidence>
<sequence>MFEAVVELYVIPVLGCGICWPVEDFSDLLRTSATLVDSDGPVLSIVCARLVISVTPVLASAELFKQESEFLIYGNGREKPPTGFMFDKQQMNGLYFNQSPAKVPLQSKPCALS</sequence>
<proteinExistence type="predicted"/>
<organism evidence="1 2">
    <name type="scientific">Ilex paraguariensis</name>
    <name type="common">yerba mate</name>
    <dbReference type="NCBI Taxonomy" id="185542"/>
    <lineage>
        <taxon>Eukaryota</taxon>
        <taxon>Viridiplantae</taxon>
        <taxon>Streptophyta</taxon>
        <taxon>Embryophyta</taxon>
        <taxon>Tracheophyta</taxon>
        <taxon>Spermatophyta</taxon>
        <taxon>Magnoliopsida</taxon>
        <taxon>eudicotyledons</taxon>
        <taxon>Gunneridae</taxon>
        <taxon>Pentapetalae</taxon>
        <taxon>asterids</taxon>
        <taxon>campanulids</taxon>
        <taxon>Aquifoliales</taxon>
        <taxon>Aquifoliaceae</taxon>
        <taxon>Ilex</taxon>
    </lineage>
</organism>
<keyword evidence="2" id="KW-1185">Reference proteome</keyword>
<accession>A0ABC8TAD8</accession>
<dbReference type="Proteomes" id="UP001642360">
    <property type="component" value="Unassembled WGS sequence"/>
</dbReference>
<gene>
    <name evidence="1" type="ORF">ILEXP_LOCUS33051</name>
</gene>
<dbReference type="AlphaFoldDB" id="A0ABC8TAD8"/>
<comment type="caution">
    <text evidence="1">The sequence shown here is derived from an EMBL/GenBank/DDBJ whole genome shotgun (WGS) entry which is preliminary data.</text>
</comment>
<dbReference type="EMBL" id="CAUOFW020004125">
    <property type="protein sequence ID" value="CAK9163978.1"/>
    <property type="molecule type" value="Genomic_DNA"/>
</dbReference>